<feature type="compositionally biased region" description="Low complexity" evidence="1">
    <location>
        <begin position="116"/>
        <end position="126"/>
    </location>
</feature>
<feature type="region of interest" description="Disordered" evidence="1">
    <location>
        <begin position="39"/>
        <end position="152"/>
    </location>
</feature>
<evidence type="ECO:0000313" key="3">
    <source>
        <dbReference type="EMBL" id="KAF5839648.1"/>
    </source>
</evidence>
<feature type="domain" description="APAF-1 helical" evidence="2">
    <location>
        <begin position="259"/>
        <end position="335"/>
    </location>
</feature>
<proteinExistence type="predicted"/>
<protein>
    <recommendedName>
        <fullName evidence="2">APAF-1 helical domain-containing protein</fullName>
    </recommendedName>
</protein>
<name>A0ABQ7GYH0_DUNSA</name>
<keyword evidence="4" id="KW-1185">Reference proteome</keyword>
<evidence type="ECO:0000313" key="4">
    <source>
        <dbReference type="Proteomes" id="UP000815325"/>
    </source>
</evidence>
<gene>
    <name evidence="3" type="ORF">DUNSADRAFT_199</name>
</gene>
<reference evidence="3" key="1">
    <citation type="submission" date="2017-08" db="EMBL/GenBank/DDBJ databases">
        <authorList>
            <person name="Polle J.E."/>
            <person name="Barry K."/>
            <person name="Cushman J."/>
            <person name="Schmutz J."/>
            <person name="Tran D."/>
            <person name="Hathwaick L.T."/>
            <person name="Yim W.C."/>
            <person name="Jenkins J."/>
            <person name="Mckie-Krisberg Z.M."/>
            <person name="Prochnik S."/>
            <person name="Lindquist E."/>
            <person name="Dockter R.B."/>
            <person name="Adam C."/>
            <person name="Molina H."/>
            <person name="Bunkerborg J."/>
            <person name="Jin E."/>
            <person name="Buchheim M."/>
            <person name="Magnuson J."/>
        </authorList>
    </citation>
    <scope>NUCLEOTIDE SEQUENCE</scope>
    <source>
        <strain evidence="3">CCAP 19/18</strain>
    </source>
</reference>
<organism evidence="3 4">
    <name type="scientific">Dunaliella salina</name>
    <name type="common">Green alga</name>
    <name type="synonym">Protococcus salinus</name>
    <dbReference type="NCBI Taxonomy" id="3046"/>
    <lineage>
        <taxon>Eukaryota</taxon>
        <taxon>Viridiplantae</taxon>
        <taxon>Chlorophyta</taxon>
        <taxon>core chlorophytes</taxon>
        <taxon>Chlorophyceae</taxon>
        <taxon>CS clade</taxon>
        <taxon>Chlamydomonadales</taxon>
        <taxon>Dunaliellaceae</taxon>
        <taxon>Dunaliella</taxon>
    </lineage>
</organism>
<dbReference type="InterPro" id="IPR041452">
    <property type="entry name" value="APAF1_C"/>
</dbReference>
<dbReference type="Proteomes" id="UP000815325">
    <property type="component" value="Unassembled WGS sequence"/>
</dbReference>
<feature type="compositionally biased region" description="Polar residues" evidence="1">
    <location>
        <begin position="63"/>
        <end position="72"/>
    </location>
</feature>
<evidence type="ECO:0000256" key="1">
    <source>
        <dbReference type="SAM" id="MobiDB-lite"/>
    </source>
</evidence>
<dbReference type="Gene3D" id="1.25.40.370">
    <property type="match status" value="1"/>
</dbReference>
<accession>A0ABQ7GYH0</accession>
<sequence length="348" mass="37770">MQPDQRLPGPQGQNRSICMLCECSLAFLPPAGPVGLASRPPHRVPGLQGPERGLGPQRCLPLSLQSRPSASMASRDLKEGSAYRAASQDRFSGGGQRISQSCFSGGGQRISKDRGSSVNTSGSTNSPKTSKRGSARSSFAVEKDGGDNLKNTIGGRAKAQLQKQPHISESGAIIEFLPPEHLERQYHALGITAPDMPVPVTMLAMLWQLPLEEAVERVNEFQNIGVMRVATLEDGSLWCLTSSDHLQNIEAICGEAGLKKYHEQQLDAYTQQGKVPLNEVADDGYIVQNFAHHLVGAGRLNDMLVLLTDPIWLESKLHAYGLASVVQDFRRLLREFDSLTALVLLLEG</sequence>
<dbReference type="Pfam" id="PF17908">
    <property type="entry name" value="APAF1_C"/>
    <property type="match status" value="1"/>
</dbReference>
<comment type="caution">
    <text evidence="3">The sequence shown here is derived from an EMBL/GenBank/DDBJ whole genome shotgun (WGS) entry which is preliminary data.</text>
</comment>
<dbReference type="EMBL" id="MU069536">
    <property type="protein sequence ID" value="KAF5839648.1"/>
    <property type="molecule type" value="Genomic_DNA"/>
</dbReference>
<evidence type="ECO:0000259" key="2">
    <source>
        <dbReference type="Pfam" id="PF17908"/>
    </source>
</evidence>